<dbReference type="InterPro" id="IPR036282">
    <property type="entry name" value="Glutathione-S-Trfase_C_sf"/>
</dbReference>
<dbReference type="Pfam" id="PF13410">
    <property type="entry name" value="GST_C_2"/>
    <property type="match status" value="1"/>
</dbReference>
<dbReference type="Gene3D" id="1.20.1050.10">
    <property type="match status" value="1"/>
</dbReference>
<evidence type="ECO:0000313" key="6">
    <source>
        <dbReference type="Proteomes" id="UP000244523"/>
    </source>
</evidence>
<dbReference type="RefSeq" id="WP_108385712.1">
    <property type="nucleotide sequence ID" value="NZ_QBUD01000002.1"/>
</dbReference>
<dbReference type="InterPro" id="IPR010987">
    <property type="entry name" value="Glutathione-S-Trfase_C-like"/>
</dbReference>
<dbReference type="OrthoDB" id="9769158at2"/>
<dbReference type="PANTHER" id="PTHR32419">
    <property type="entry name" value="GLUTATHIONYL-HYDROQUINONE REDUCTASE"/>
    <property type="match status" value="1"/>
</dbReference>
<dbReference type="SUPFAM" id="SSF52833">
    <property type="entry name" value="Thioredoxin-like"/>
    <property type="match status" value="1"/>
</dbReference>
<comment type="caution">
    <text evidence="5">The sequence shown here is derived from an EMBL/GenBank/DDBJ whole genome shotgun (WGS) entry which is preliminary data.</text>
</comment>
<dbReference type="InterPro" id="IPR047047">
    <property type="entry name" value="GST_Omega-like_C"/>
</dbReference>
<dbReference type="GO" id="GO:0004364">
    <property type="term" value="F:glutathione transferase activity"/>
    <property type="evidence" value="ECO:0007669"/>
    <property type="project" value="InterPro"/>
</dbReference>
<keyword evidence="6" id="KW-1185">Reference proteome</keyword>
<organism evidence="5 6">
    <name type="scientific">Yoonia sediminilitoris</name>
    <dbReference type="NCBI Taxonomy" id="1286148"/>
    <lineage>
        <taxon>Bacteria</taxon>
        <taxon>Pseudomonadati</taxon>
        <taxon>Pseudomonadota</taxon>
        <taxon>Alphaproteobacteria</taxon>
        <taxon>Rhodobacterales</taxon>
        <taxon>Paracoccaceae</taxon>
        <taxon>Yoonia</taxon>
    </lineage>
</organism>
<protein>
    <submittedName>
        <fullName evidence="5">Putative glutathione S-transferase</fullName>
    </submittedName>
</protein>
<keyword evidence="5" id="KW-0808">Transferase</keyword>
<feature type="binding site" evidence="2">
    <location>
        <begin position="137"/>
        <end position="138"/>
    </location>
    <ligand>
        <name>glutathione</name>
        <dbReference type="ChEBI" id="CHEBI:57925"/>
    </ligand>
</feature>
<dbReference type="InterPro" id="IPR004045">
    <property type="entry name" value="Glutathione_S-Trfase_N"/>
</dbReference>
<name>A0A2T6KN05_9RHOB</name>
<gene>
    <name evidence="5" type="ORF">C8N45_102620</name>
</gene>
<dbReference type="SFLD" id="SFLDG01148">
    <property type="entry name" value="Xi_(cytGST)"/>
    <property type="match status" value="1"/>
</dbReference>
<dbReference type="InterPro" id="IPR040079">
    <property type="entry name" value="Glutathione_S-Trfase"/>
</dbReference>
<feature type="active site" description="Nucleophile" evidence="1">
    <location>
        <position position="55"/>
    </location>
</feature>
<feature type="binding site" evidence="2">
    <location>
        <begin position="119"/>
        <end position="122"/>
    </location>
    <ligand>
        <name>glutathione</name>
        <dbReference type="ChEBI" id="CHEBI:57925"/>
    </ligand>
</feature>
<evidence type="ECO:0000313" key="5">
    <source>
        <dbReference type="EMBL" id="PUB17608.1"/>
    </source>
</evidence>
<feature type="site" description="Lowers pKa of active site Cys" evidence="3">
    <location>
        <position position="280"/>
    </location>
</feature>
<dbReference type="PIRSF" id="PIRSF015753">
    <property type="entry name" value="GST"/>
    <property type="match status" value="1"/>
</dbReference>
<proteinExistence type="predicted"/>
<feature type="domain" description="GST C-terminal" evidence="4">
    <location>
        <begin position="156"/>
        <end position="290"/>
    </location>
</feature>
<dbReference type="Proteomes" id="UP000244523">
    <property type="component" value="Unassembled WGS sequence"/>
</dbReference>
<dbReference type="Pfam" id="PF13409">
    <property type="entry name" value="GST_N_2"/>
    <property type="match status" value="1"/>
</dbReference>
<dbReference type="PANTHER" id="PTHR32419:SF6">
    <property type="entry name" value="GLUTATHIONE S-TRANSFERASE OMEGA-LIKE 1-RELATED"/>
    <property type="match status" value="1"/>
</dbReference>
<dbReference type="CDD" id="cd03190">
    <property type="entry name" value="GST_C_Omega_like"/>
    <property type="match status" value="1"/>
</dbReference>
<reference evidence="5 6" key="1">
    <citation type="submission" date="2018-04" db="EMBL/GenBank/DDBJ databases">
        <title>Genomic Encyclopedia of Archaeal and Bacterial Type Strains, Phase II (KMG-II): from individual species to whole genera.</title>
        <authorList>
            <person name="Goeker M."/>
        </authorList>
    </citation>
    <scope>NUCLEOTIDE SEQUENCE [LARGE SCALE GENOMIC DNA]</scope>
    <source>
        <strain evidence="5 6">DSM 29955</strain>
    </source>
</reference>
<evidence type="ECO:0000256" key="1">
    <source>
        <dbReference type="PIRSR" id="PIRSR015753-1"/>
    </source>
</evidence>
<dbReference type="Gene3D" id="3.40.30.10">
    <property type="entry name" value="Glutaredoxin"/>
    <property type="match status" value="1"/>
</dbReference>
<dbReference type="SFLD" id="SFLDS00019">
    <property type="entry name" value="Glutathione_Transferase_(cytos"/>
    <property type="match status" value="1"/>
</dbReference>
<dbReference type="PROSITE" id="PS50405">
    <property type="entry name" value="GST_CTER"/>
    <property type="match status" value="1"/>
</dbReference>
<dbReference type="InterPro" id="IPR036249">
    <property type="entry name" value="Thioredoxin-like_sf"/>
</dbReference>
<sequence>MGYMVDGIYHLGDDPTATLPSGEFERSRSTVRNWIGESDFPVEVGRYHLFVAWNCPWAHRALLTRALLGLDDLTVSYARPNRTDQGWVFDADGAFSDPILGAQAIHNVYSADPMGYTGRLTVPVLWDKVAGRMVSNESADIVRMLGALFGQDALYPAALRDDIDRWNDLIYRTVNNGVYRAGFATTQEAYENAAREVFATLDEIDAHLATSQFLCGDQFTEADLRLFPTLARFDVAYHYAFRCNLRKIADYAHLWPYAKAIYAMPGVADTVRFDIYKQGYFSASEKRNPLGIIPIGPTLDWEGGT</sequence>
<evidence type="ECO:0000256" key="3">
    <source>
        <dbReference type="PIRSR" id="PIRSR015753-3"/>
    </source>
</evidence>
<dbReference type="GO" id="GO:0005737">
    <property type="term" value="C:cytoplasm"/>
    <property type="evidence" value="ECO:0007669"/>
    <property type="project" value="TreeGrafter"/>
</dbReference>
<accession>A0A2T6KN05</accession>
<evidence type="ECO:0000259" key="4">
    <source>
        <dbReference type="PROSITE" id="PS50405"/>
    </source>
</evidence>
<dbReference type="SUPFAM" id="SSF47616">
    <property type="entry name" value="GST C-terminal domain-like"/>
    <property type="match status" value="1"/>
</dbReference>
<evidence type="ECO:0000256" key="2">
    <source>
        <dbReference type="PIRSR" id="PIRSR015753-2"/>
    </source>
</evidence>
<dbReference type="EMBL" id="QBUD01000002">
    <property type="protein sequence ID" value="PUB17608.1"/>
    <property type="molecule type" value="Genomic_DNA"/>
</dbReference>
<dbReference type="AlphaFoldDB" id="A0A2T6KN05"/>
<feature type="active site" description="Proton donor/acceptor" evidence="1">
    <location>
        <position position="179"/>
    </location>
</feature>
<dbReference type="SFLD" id="SFLDG01206">
    <property type="entry name" value="Xi.1"/>
    <property type="match status" value="1"/>
</dbReference>
<feature type="site" description="Lowers pKa of active site Cys" evidence="3">
    <location>
        <position position="237"/>
    </location>
</feature>
<feature type="binding site" evidence="2">
    <location>
        <position position="87"/>
    </location>
    <ligand>
        <name>glutathione</name>
        <dbReference type="ChEBI" id="CHEBI:57925"/>
    </ligand>
</feature>
<dbReference type="InterPro" id="IPR016639">
    <property type="entry name" value="GST_Omega/GSH"/>
</dbReference>